<dbReference type="EMBL" id="KZ308495">
    <property type="protein sequence ID" value="KAG8230563.1"/>
    <property type="molecule type" value="Genomic_DNA"/>
</dbReference>
<evidence type="ECO:0000259" key="4">
    <source>
        <dbReference type="Pfam" id="PF04677"/>
    </source>
</evidence>
<evidence type="ECO:0008006" key="7">
    <source>
        <dbReference type="Google" id="ProtNLM"/>
    </source>
</evidence>
<reference evidence="5" key="2">
    <citation type="submission" date="2017-10" db="EMBL/GenBank/DDBJ databases">
        <title>Ladona fulva Genome sequencing and assembly.</title>
        <authorList>
            <person name="Murali S."/>
            <person name="Richards S."/>
            <person name="Bandaranaike D."/>
            <person name="Bellair M."/>
            <person name="Blankenburg K."/>
            <person name="Chao H."/>
            <person name="Dinh H."/>
            <person name="Doddapaneni H."/>
            <person name="Dugan-Rocha S."/>
            <person name="Elkadiri S."/>
            <person name="Gnanaolivu R."/>
            <person name="Hernandez B."/>
            <person name="Skinner E."/>
            <person name="Javaid M."/>
            <person name="Lee S."/>
            <person name="Li M."/>
            <person name="Ming W."/>
            <person name="Munidasa M."/>
            <person name="Muniz J."/>
            <person name="Nguyen L."/>
            <person name="Hughes D."/>
            <person name="Osuji N."/>
            <person name="Pu L.-L."/>
            <person name="Puazo M."/>
            <person name="Qu C."/>
            <person name="Quiroz J."/>
            <person name="Raj R."/>
            <person name="Weissenberger G."/>
            <person name="Xin Y."/>
            <person name="Zou X."/>
            <person name="Han Y."/>
            <person name="Worley K."/>
            <person name="Muzny D."/>
            <person name="Gibbs R."/>
        </authorList>
    </citation>
    <scope>NUCLEOTIDE SEQUENCE</scope>
    <source>
        <strain evidence="5">Sampled in the wild</strain>
    </source>
</reference>
<feature type="compositionally biased region" description="Basic and acidic residues" evidence="2">
    <location>
        <begin position="397"/>
        <end position="409"/>
    </location>
</feature>
<feature type="compositionally biased region" description="Basic and acidic residues" evidence="2">
    <location>
        <begin position="268"/>
        <end position="300"/>
    </location>
</feature>
<dbReference type="SUPFAM" id="SSF54197">
    <property type="entry name" value="HIT-like"/>
    <property type="match status" value="1"/>
</dbReference>
<evidence type="ECO:0000256" key="1">
    <source>
        <dbReference type="ARBA" id="ARBA00006795"/>
    </source>
</evidence>
<feature type="region of interest" description="Disordered" evidence="2">
    <location>
        <begin position="28"/>
        <end position="160"/>
    </location>
</feature>
<dbReference type="InterPro" id="IPR036265">
    <property type="entry name" value="HIT-like_sf"/>
</dbReference>
<dbReference type="AlphaFoldDB" id="A0A8K0KDU8"/>
<feature type="compositionally biased region" description="Basic residues" evidence="2">
    <location>
        <begin position="68"/>
        <end position="89"/>
    </location>
</feature>
<feature type="compositionally biased region" description="Basic and acidic residues" evidence="2">
    <location>
        <begin position="419"/>
        <end position="428"/>
    </location>
</feature>
<gene>
    <name evidence="5" type="ORF">J437_LFUL010164</name>
</gene>
<keyword evidence="6" id="KW-1185">Reference proteome</keyword>
<dbReference type="InterPro" id="IPR006768">
    <property type="entry name" value="Cwf19-like_C_dom-1"/>
</dbReference>
<feature type="domain" description="Cwf19-like protein C-terminal" evidence="3">
    <location>
        <begin position="733"/>
        <end position="827"/>
    </location>
</feature>
<dbReference type="PANTHER" id="PTHR12072:SF5">
    <property type="entry name" value="CWF19-LIKE PROTEIN 2"/>
    <property type="match status" value="1"/>
</dbReference>
<proteinExistence type="inferred from homology"/>
<sequence>MSYINFESSRVKEAERKAIREAREKVLEKAKKDYERRKEQEIQAKLRGDDKWMLPSVEARIAEDSRSKSKKKKSKHSKSKKKKKKKSKKSSSSSSSDSDSEEEWVEKDNHTKESPPKPSKSSDVSTKLDRDEWMSLPGLFPCVSRQELKDQRKTKDKPDEEKCILAKYEHLTQIIFRTQHGGTGLPEEAPKSSSLTHGVGDKGVDWLRRALRRAHEQAEEEGRSIEEVAAERWGSLEKLKSMLREAEEKARGKNSSSTSQRHSFYHQRKSDGEHSSSKRSEERKHERDDWRSRKDYEDNYRGNPSISRSRGNISSNSGRNTHEDMRRGSQSSRSGFQKPFEDSDEENRRSSSKTFRKPRDDEYSSGQRPSGSWRSGSGSGNWRKKGLPEKSVQQEDISVKKKEETRVESSESSEEEPEDEKKEVKEELLTDAEMNQLAAKLVKAEIMGNKDMIKELKTKLEKAREVRKNLVATGGKKDEEKTEETVVVLTRTDSRGFTRPVASTQEKSQGGKRRKEKVETHVDGKRVRYFADDETYSLKEMFEREKLNTVEDSNEMFTKLAAKGVGKPDSVNDMDDIFEENARFTKSAEKLEILDRNRAISEHKRVDKALENCRWCFDSKLMLKHLIVAIGTKVYLCLPPHQSLTEGHCMIVPMYHSTCGTQLDEDVWNEIQEFRKTLTKMFLEMDQDCVFYETAVHLKNFPHMILECVPIEKETGDLAPIYFKKAIQECEMEWSNNKKVVDLGPKDVRRAIPKGLPYFCVDFGLQNGFAHVIEDERQWPSNFAQEIIGGMLDLDHHRWRKKRSENFEDQRKKVVQFAKWWKPYDWTQKTKREKSDSESD</sequence>
<dbReference type="InterPro" id="IPR006767">
    <property type="entry name" value="Cwf19-like_C_dom-2"/>
</dbReference>
<feature type="region of interest" description="Disordered" evidence="2">
    <location>
        <begin position="498"/>
        <end position="518"/>
    </location>
</feature>
<dbReference type="Pfam" id="PF04677">
    <property type="entry name" value="CwfJ_C_1"/>
    <property type="match status" value="1"/>
</dbReference>
<feature type="compositionally biased region" description="Basic and acidic residues" evidence="2">
    <location>
        <begin position="106"/>
        <end position="115"/>
    </location>
</feature>
<dbReference type="GO" id="GO:0000398">
    <property type="term" value="P:mRNA splicing, via spliceosome"/>
    <property type="evidence" value="ECO:0007669"/>
    <property type="project" value="TreeGrafter"/>
</dbReference>
<feature type="compositionally biased region" description="Polar residues" evidence="2">
    <location>
        <begin position="253"/>
        <end position="262"/>
    </location>
</feature>
<accession>A0A8K0KDU8</accession>
<feature type="domain" description="Cwf19-like C-terminal" evidence="4">
    <location>
        <begin position="601"/>
        <end position="724"/>
    </location>
</feature>
<evidence type="ECO:0000259" key="3">
    <source>
        <dbReference type="Pfam" id="PF04676"/>
    </source>
</evidence>
<dbReference type="Proteomes" id="UP000792457">
    <property type="component" value="Unassembled WGS sequence"/>
</dbReference>
<protein>
    <recommendedName>
        <fullName evidence="7">CWF19-like protein 2</fullName>
    </recommendedName>
</protein>
<feature type="region of interest" description="Disordered" evidence="2">
    <location>
        <begin position="180"/>
        <end position="200"/>
    </location>
</feature>
<feature type="region of interest" description="Disordered" evidence="2">
    <location>
        <begin position="244"/>
        <end position="429"/>
    </location>
</feature>
<comment type="caution">
    <text evidence="5">The sequence shown here is derived from an EMBL/GenBank/DDBJ whole genome shotgun (WGS) entry which is preliminary data.</text>
</comment>
<evidence type="ECO:0000313" key="5">
    <source>
        <dbReference type="EMBL" id="KAG8230563.1"/>
    </source>
</evidence>
<feature type="compositionally biased region" description="Low complexity" evidence="2">
    <location>
        <begin position="305"/>
        <end position="319"/>
    </location>
</feature>
<reference evidence="5" key="1">
    <citation type="submission" date="2013-04" db="EMBL/GenBank/DDBJ databases">
        <authorList>
            <person name="Qu J."/>
            <person name="Murali S.C."/>
            <person name="Bandaranaike D."/>
            <person name="Bellair M."/>
            <person name="Blankenburg K."/>
            <person name="Chao H."/>
            <person name="Dinh H."/>
            <person name="Doddapaneni H."/>
            <person name="Downs B."/>
            <person name="Dugan-Rocha S."/>
            <person name="Elkadiri S."/>
            <person name="Gnanaolivu R.D."/>
            <person name="Hernandez B."/>
            <person name="Javaid M."/>
            <person name="Jayaseelan J.C."/>
            <person name="Lee S."/>
            <person name="Li M."/>
            <person name="Ming W."/>
            <person name="Munidasa M."/>
            <person name="Muniz J."/>
            <person name="Nguyen L."/>
            <person name="Ongeri F."/>
            <person name="Osuji N."/>
            <person name="Pu L.-L."/>
            <person name="Puazo M."/>
            <person name="Qu C."/>
            <person name="Quiroz J."/>
            <person name="Raj R."/>
            <person name="Weissenberger G."/>
            <person name="Xin Y."/>
            <person name="Zou X."/>
            <person name="Han Y."/>
            <person name="Richards S."/>
            <person name="Worley K."/>
            <person name="Muzny D."/>
            <person name="Gibbs R."/>
        </authorList>
    </citation>
    <scope>NUCLEOTIDE SEQUENCE</scope>
    <source>
        <strain evidence="5">Sampled in the wild</strain>
    </source>
</reference>
<dbReference type="OrthoDB" id="2113965at2759"/>
<dbReference type="PANTHER" id="PTHR12072">
    <property type="entry name" value="CWF19, CELL CYCLE CONTROL PROTEIN"/>
    <property type="match status" value="1"/>
</dbReference>
<dbReference type="InterPro" id="IPR040194">
    <property type="entry name" value="Cwf19-like"/>
</dbReference>
<feature type="compositionally biased region" description="Basic and acidic residues" evidence="2">
    <location>
        <begin position="28"/>
        <end position="52"/>
    </location>
</feature>
<comment type="similarity">
    <text evidence="1">Belongs to the CWF19 family.</text>
</comment>
<feature type="compositionally biased region" description="Basic and acidic residues" evidence="2">
    <location>
        <begin position="146"/>
        <end position="160"/>
    </location>
</feature>
<name>A0A8K0KDU8_LADFU</name>
<feature type="compositionally biased region" description="Low complexity" evidence="2">
    <location>
        <begin position="364"/>
        <end position="376"/>
    </location>
</feature>
<evidence type="ECO:0000313" key="6">
    <source>
        <dbReference type="Proteomes" id="UP000792457"/>
    </source>
</evidence>
<dbReference type="Pfam" id="PF04676">
    <property type="entry name" value="CwfJ_C_2"/>
    <property type="match status" value="1"/>
</dbReference>
<organism evidence="5 6">
    <name type="scientific">Ladona fulva</name>
    <name type="common">Scarce chaser dragonfly</name>
    <name type="synonym">Libellula fulva</name>
    <dbReference type="NCBI Taxonomy" id="123851"/>
    <lineage>
        <taxon>Eukaryota</taxon>
        <taxon>Metazoa</taxon>
        <taxon>Ecdysozoa</taxon>
        <taxon>Arthropoda</taxon>
        <taxon>Hexapoda</taxon>
        <taxon>Insecta</taxon>
        <taxon>Pterygota</taxon>
        <taxon>Palaeoptera</taxon>
        <taxon>Odonata</taxon>
        <taxon>Epiprocta</taxon>
        <taxon>Anisoptera</taxon>
        <taxon>Libelluloidea</taxon>
        <taxon>Libellulidae</taxon>
        <taxon>Ladona</taxon>
    </lineage>
</organism>
<dbReference type="Gene3D" id="3.30.428.10">
    <property type="entry name" value="HIT-like"/>
    <property type="match status" value="1"/>
</dbReference>
<dbReference type="GO" id="GO:0071014">
    <property type="term" value="C:post-mRNA release spliceosomal complex"/>
    <property type="evidence" value="ECO:0007669"/>
    <property type="project" value="TreeGrafter"/>
</dbReference>
<evidence type="ECO:0000256" key="2">
    <source>
        <dbReference type="SAM" id="MobiDB-lite"/>
    </source>
</evidence>